<dbReference type="Pfam" id="PF00384">
    <property type="entry name" value="Molybdopterin"/>
    <property type="match status" value="1"/>
</dbReference>
<evidence type="ECO:0000259" key="9">
    <source>
        <dbReference type="PROSITE" id="PS51669"/>
    </source>
</evidence>
<proteinExistence type="inferred from homology"/>
<gene>
    <name evidence="10" type="ORF">AHIS1636_16820</name>
</gene>
<dbReference type="SUPFAM" id="SSF54292">
    <property type="entry name" value="2Fe-2S ferredoxin-like"/>
    <property type="match status" value="1"/>
</dbReference>
<evidence type="ECO:0000259" key="7">
    <source>
        <dbReference type="PROSITE" id="PS51085"/>
    </source>
</evidence>
<feature type="domain" description="4Fe-4S Mo/W bis-MGD-type" evidence="9">
    <location>
        <begin position="207"/>
        <end position="263"/>
    </location>
</feature>
<evidence type="ECO:0000313" key="11">
    <source>
        <dbReference type="Proteomes" id="UP001209654"/>
    </source>
</evidence>
<keyword evidence="2" id="KW-0004">4Fe-4S</keyword>
<dbReference type="Gene3D" id="3.40.50.740">
    <property type="match status" value="1"/>
</dbReference>
<dbReference type="Gene3D" id="2.40.40.20">
    <property type="match status" value="1"/>
</dbReference>
<dbReference type="Gene3D" id="2.20.25.90">
    <property type="entry name" value="ADC-like domains"/>
    <property type="match status" value="1"/>
</dbReference>
<evidence type="ECO:0000256" key="4">
    <source>
        <dbReference type="ARBA" id="ARBA00022737"/>
    </source>
</evidence>
<reference evidence="10 11" key="1">
    <citation type="journal article" date="2023" name="Int. J. Syst. Evol. Microbiol.">
        <title>Arthrobacter mangrovi sp. nov., an actinobacterium isolated from the rhizosphere of a mangrove.</title>
        <authorList>
            <person name="Hamada M."/>
            <person name="Saitou S."/>
            <person name="Enomoto N."/>
            <person name="Nanri K."/>
            <person name="Hidaka K."/>
            <person name="Miura T."/>
            <person name="Tamura T."/>
        </authorList>
    </citation>
    <scope>NUCLEOTIDE SEQUENCE [LARGE SCALE GENOMIC DNA]</scope>
    <source>
        <strain evidence="10 11">NBRC 112813</strain>
    </source>
</reference>
<dbReference type="PROSITE" id="PS51669">
    <property type="entry name" value="4FE4S_MOW_BIS_MGD"/>
    <property type="match status" value="1"/>
</dbReference>
<dbReference type="InterPro" id="IPR041924">
    <property type="entry name" value="Formate_Dh-H_N"/>
</dbReference>
<dbReference type="SUPFAM" id="SSF53706">
    <property type="entry name" value="Formate dehydrogenase/DMSO reductase, domains 1-3"/>
    <property type="match status" value="1"/>
</dbReference>
<dbReference type="InterPro" id="IPR017900">
    <property type="entry name" value="4Fe4S_Fe_S_CS"/>
</dbReference>
<dbReference type="InterPro" id="IPR006656">
    <property type="entry name" value="Mopterin_OxRdtase"/>
</dbReference>
<dbReference type="PANTHER" id="PTHR43105:SF10">
    <property type="entry name" value="NADH-QUINONE OXIDOREDUCTASE SUBUNIT G"/>
    <property type="match status" value="1"/>
</dbReference>
<dbReference type="PROSITE" id="PS00551">
    <property type="entry name" value="MOLYBDOPTERIN_PROK_1"/>
    <property type="match status" value="1"/>
</dbReference>
<dbReference type="Proteomes" id="UP001209654">
    <property type="component" value="Unassembled WGS sequence"/>
</dbReference>
<dbReference type="Gene3D" id="3.40.228.10">
    <property type="entry name" value="Dimethylsulfoxide Reductase, domain 2"/>
    <property type="match status" value="1"/>
</dbReference>
<feature type="domain" description="4Fe-4S ferredoxin-type" evidence="8">
    <location>
        <begin position="171"/>
        <end position="200"/>
    </location>
</feature>
<dbReference type="PANTHER" id="PTHR43105">
    <property type="entry name" value="RESPIRATORY NITRATE REDUCTASE"/>
    <property type="match status" value="1"/>
</dbReference>
<feature type="domain" description="4Fe-4S ferredoxin-type" evidence="8">
    <location>
        <begin position="128"/>
        <end position="159"/>
    </location>
</feature>
<protein>
    <submittedName>
        <fullName evidence="10">Formate dehydrogenase subunit alpha</fullName>
    </submittedName>
</protein>
<evidence type="ECO:0000313" key="10">
    <source>
        <dbReference type="EMBL" id="GLB67243.1"/>
    </source>
</evidence>
<feature type="domain" description="2Fe-2S ferredoxin-type" evidence="7">
    <location>
        <begin position="1"/>
        <end position="72"/>
    </location>
</feature>
<name>A0ABQ5MTG3_9MICC</name>
<dbReference type="PIRSF" id="PIRSF036643">
    <property type="entry name" value="FDH_alpha"/>
    <property type="match status" value="1"/>
</dbReference>
<dbReference type="Pfam" id="PF01568">
    <property type="entry name" value="Molydop_binding"/>
    <property type="match status" value="1"/>
</dbReference>
<evidence type="ECO:0000256" key="2">
    <source>
        <dbReference type="ARBA" id="ARBA00022485"/>
    </source>
</evidence>
<keyword evidence="11" id="KW-1185">Reference proteome</keyword>
<comment type="caution">
    <text evidence="10">The sequence shown here is derived from an EMBL/GenBank/DDBJ whole genome shotgun (WGS) entry which is preliminary data.</text>
</comment>
<dbReference type="Pfam" id="PF04879">
    <property type="entry name" value="Molybdop_Fe4S4"/>
    <property type="match status" value="1"/>
</dbReference>
<dbReference type="EMBL" id="BRVS01000006">
    <property type="protein sequence ID" value="GLB67243.1"/>
    <property type="molecule type" value="Genomic_DNA"/>
</dbReference>
<dbReference type="InterPro" id="IPR036010">
    <property type="entry name" value="2Fe-2S_ferredoxin-like_sf"/>
</dbReference>
<dbReference type="SUPFAM" id="SSF50692">
    <property type="entry name" value="ADC-like"/>
    <property type="match status" value="1"/>
</dbReference>
<dbReference type="PROSITE" id="PS51379">
    <property type="entry name" value="4FE4S_FER_2"/>
    <property type="match status" value="2"/>
</dbReference>
<keyword evidence="3" id="KW-0479">Metal-binding</keyword>
<dbReference type="SMART" id="SM00926">
    <property type="entry name" value="Molybdop_Fe4S4"/>
    <property type="match status" value="1"/>
</dbReference>
<dbReference type="Pfam" id="PF13510">
    <property type="entry name" value="Fer2_4"/>
    <property type="match status" value="1"/>
</dbReference>
<dbReference type="PROSITE" id="PS00198">
    <property type="entry name" value="4FE4S_FER_1"/>
    <property type="match status" value="1"/>
</dbReference>
<sequence length="904" mass="95133">MDGQRVEVPAGAMLLAAVRAAGRTLPALCNDDRLTPAASCRTCLVSVPDRGLVAACSTPAEEGLAVSVDAAGAARKDALQIIVEGLPPWALEVPADRSELVRECRAAGVRASAVPLPWPSRGTDRSHPYVKLDRDLCIACGRCVRVCAELQGTFALTLAGRGADAVVAPGTGGEWAASDCVSCGACVDTCPTGALSEPGLLDPRPIERRTLTTCGFCGVGCSLEVAARDNGIATVRPVDDGGVNRGHACVKGRFSHGFVTSPERLTAPLVRRGGSLEPASWEETIGFVAGRLAEHRGTEPDSFALISSARATNEENYLAQKFARAVMGTNNVDNCARVCHAPSAAGLAATFGLGGGTNPFDDLDRCDTVLLVGANPTHAHPVVGSRLFQRVVDGARLVVVDPRRTLLARHADVHLRPRPGTNVALFHGLAHVLVRDGLADTGFLETHTTGFDDLQELLRDYPPERASAITGVPARDLESAARLYGNSRAPMIFYGLGVTEHRHGTDGVRALANLALLGGAVGPGSGGGINPLRGQNNVQGACDMGAMPDALPGYQKVLDDGARARFSEAWGTGISPRPGLRIPQMFDAARSGTLKALWAIGEDVLATGADSSSVEAALEACPLVICNDLFLSATARMADVVFPVAAWLEKDGTFVNFDRRFQRVRPAVRPPAGVRTDFEVLHAVAAAMGADLGCPTPEAALAECAELAPLFAGISHQRLDQAGALHWPCTSAESPGTPRLYRERFATPDGLAHLAVRPYLPPGEETDGDFPFLLITGRRGEHYNTGSMTRRTGNLALLPQETLDIDAADAASFGLRNGDPVQLTSRHGRAVLPARITDDVEPGQLFAGFHFPGAGVNNLTSAVVDEATGCPEYKLTAVRIRPAPAGWGTASLAIRRRDSWSRGR</sequence>
<dbReference type="InterPro" id="IPR006657">
    <property type="entry name" value="MoPterin_dinucl-bd_dom"/>
</dbReference>
<dbReference type="CDD" id="cd02753">
    <property type="entry name" value="MopB_Formate-Dh-H"/>
    <property type="match status" value="1"/>
</dbReference>
<dbReference type="CDD" id="cd00508">
    <property type="entry name" value="MopB_CT_Fdh-Nap-like"/>
    <property type="match status" value="1"/>
</dbReference>
<dbReference type="InterPro" id="IPR006478">
    <property type="entry name" value="Formate_DH_asu"/>
</dbReference>
<dbReference type="PROSITE" id="PS51085">
    <property type="entry name" value="2FE2S_FER_2"/>
    <property type="match status" value="1"/>
</dbReference>
<keyword evidence="6" id="KW-0411">Iron-sulfur</keyword>
<dbReference type="InterPro" id="IPR050123">
    <property type="entry name" value="Prok_molybdopt-oxidoreductase"/>
</dbReference>
<evidence type="ECO:0000256" key="6">
    <source>
        <dbReference type="ARBA" id="ARBA00023014"/>
    </source>
</evidence>
<dbReference type="InterPro" id="IPR009010">
    <property type="entry name" value="Asp_de-COase-like_dom_sf"/>
</dbReference>
<dbReference type="InterPro" id="IPR001041">
    <property type="entry name" value="2Fe-2S_ferredoxin-type"/>
</dbReference>
<comment type="similarity">
    <text evidence="1">In the C-terminal section; belongs to the prokaryotic molybdopterin-containing oxidoreductase family.</text>
</comment>
<evidence type="ECO:0000256" key="5">
    <source>
        <dbReference type="ARBA" id="ARBA00023004"/>
    </source>
</evidence>
<dbReference type="Gene3D" id="3.10.20.740">
    <property type="match status" value="1"/>
</dbReference>
<keyword evidence="5" id="KW-0408">Iron</keyword>
<dbReference type="InterPro" id="IPR017896">
    <property type="entry name" value="4Fe4S_Fe-S-bd"/>
</dbReference>
<dbReference type="Gene3D" id="3.30.70.20">
    <property type="match status" value="1"/>
</dbReference>
<dbReference type="InterPro" id="IPR054351">
    <property type="entry name" value="NADH_UbQ_OxRdtase_ferredoxin"/>
</dbReference>
<keyword evidence="4" id="KW-0677">Repeat</keyword>
<evidence type="ECO:0000256" key="1">
    <source>
        <dbReference type="ARBA" id="ARBA00007023"/>
    </source>
</evidence>
<dbReference type="NCBIfam" id="TIGR01591">
    <property type="entry name" value="Fdh-alpha"/>
    <property type="match status" value="1"/>
</dbReference>
<accession>A0ABQ5MTG3</accession>
<evidence type="ECO:0000256" key="3">
    <source>
        <dbReference type="ARBA" id="ARBA00022723"/>
    </source>
</evidence>
<evidence type="ECO:0000259" key="8">
    <source>
        <dbReference type="PROSITE" id="PS51379"/>
    </source>
</evidence>
<organism evidence="10 11">
    <name type="scientific">Arthrobacter mangrovi</name>
    <dbReference type="NCBI Taxonomy" id="2966350"/>
    <lineage>
        <taxon>Bacteria</taxon>
        <taxon>Bacillati</taxon>
        <taxon>Actinomycetota</taxon>
        <taxon>Actinomycetes</taxon>
        <taxon>Micrococcales</taxon>
        <taxon>Micrococcaceae</taxon>
        <taxon>Arthrobacter</taxon>
    </lineage>
</organism>
<dbReference type="InterPro" id="IPR006963">
    <property type="entry name" value="Mopterin_OxRdtase_4Fe-4S_dom"/>
</dbReference>
<dbReference type="Pfam" id="PF22117">
    <property type="entry name" value="Fer4_Nqo3"/>
    <property type="match status" value="1"/>
</dbReference>
<dbReference type="SUPFAM" id="SSF54862">
    <property type="entry name" value="4Fe-4S ferredoxins"/>
    <property type="match status" value="1"/>
</dbReference>
<dbReference type="InterPro" id="IPR027467">
    <property type="entry name" value="MopterinOxRdtase_cofactor_BS"/>
</dbReference>